<comment type="caution">
    <text evidence="4">The sequence shown here is derived from an EMBL/GenBank/DDBJ whole genome shotgun (WGS) entry which is preliminary data.</text>
</comment>
<keyword evidence="2" id="KW-0344">Guanine-nucleotide releasing factor</keyword>
<dbReference type="PROSITE" id="PS51796">
    <property type="entry name" value="MSS4"/>
    <property type="match status" value="1"/>
</dbReference>
<keyword evidence="3" id="KW-0653">Protein transport</keyword>
<protein>
    <submittedName>
        <fullName evidence="4">Uncharacterized protein</fullName>
    </submittedName>
</protein>
<dbReference type="GO" id="GO:0005085">
    <property type="term" value="F:guanyl-nucleotide exchange factor activity"/>
    <property type="evidence" value="ECO:0007669"/>
    <property type="project" value="UniProtKB-KW"/>
</dbReference>
<dbReference type="InterPro" id="IPR007515">
    <property type="entry name" value="Mss4"/>
</dbReference>
<proteinExistence type="predicted"/>
<dbReference type="Pfam" id="PF04421">
    <property type="entry name" value="Mss4"/>
    <property type="match status" value="1"/>
</dbReference>
<dbReference type="Proteomes" id="UP000812966">
    <property type="component" value="Unassembled WGS sequence"/>
</dbReference>
<dbReference type="PANTHER" id="PTHR13276">
    <property type="entry name" value="GUANINE NUCLEOTIDE EXCHANGE FACTOR MSS4"/>
    <property type="match status" value="1"/>
</dbReference>
<organism evidence="4 5">
    <name type="scientific">Filobasidium floriforme</name>
    <dbReference type="NCBI Taxonomy" id="5210"/>
    <lineage>
        <taxon>Eukaryota</taxon>
        <taxon>Fungi</taxon>
        <taxon>Dikarya</taxon>
        <taxon>Basidiomycota</taxon>
        <taxon>Agaricomycotina</taxon>
        <taxon>Tremellomycetes</taxon>
        <taxon>Filobasidiales</taxon>
        <taxon>Filobasidiaceae</taxon>
        <taxon>Filobasidium</taxon>
    </lineage>
</organism>
<keyword evidence="5" id="KW-1185">Reference proteome</keyword>
<dbReference type="InterPro" id="IPR011323">
    <property type="entry name" value="Mss4/transl-control_tumour"/>
</dbReference>
<dbReference type="InterPro" id="IPR011057">
    <property type="entry name" value="Mss4-like_sf"/>
</dbReference>
<evidence type="ECO:0000313" key="4">
    <source>
        <dbReference type="EMBL" id="KAG7553573.1"/>
    </source>
</evidence>
<dbReference type="GO" id="GO:0016020">
    <property type="term" value="C:membrane"/>
    <property type="evidence" value="ECO:0007669"/>
    <property type="project" value="TreeGrafter"/>
</dbReference>
<dbReference type="GO" id="GO:0015031">
    <property type="term" value="P:protein transport"/>
    <property type="evidence" value="ECO:0007669"/>
    <property type="project" value="UniProtKB-KW"/>
</dbReference>
<reference evidence="4" key="1">
    <citation type="submission" date="2020-04" db="EMBL/GenBank/DDBJ databases">
        <title>Analysis of mating type loci in Filobasidium floriforme.</title>
        <authorList>
            <person name="Nowrousian M."/>
        </authorList>
    </citation>
    <scope>NUCLEOTIDE SEQUENCE</scope>
    <source>
        <strain evidence="4">CBS 6242</strain>
    </source>
</reference>
<evidence type="ECO:0000256" key="1">
    <source>
        <dbReference type="ARBA" id="ARBA00022448"/>
    </source>
</evidence>
<evidence type="ECO:0000256" key="2">
    <source>
        <dbReference type="ARBA" id="ARBA00022658"/>
    </source>
</evidence>
<name>A0A8K0NQQ3_9TREE</name>
<gene>
    <name evidence="4" type="ORF">FFLO_03005</name>
</gene>
<dbReference type="GO" id="GO:0007264">
    <property type="term" value="P:small GTPase-mediated signal transduction"/>
    <property type="evidence" value="ECO:0007669"/>
    <property type="project" value="InterPro"/>
</dbReference>
<dbReference type="GO" id="GO:0006892">
    <property type="term" value="P:post-Golgi vesicle-mediated transport"/>
    <property type="evidence" value="ECO:0007669"/>
    <property type="project" value="TreeGrafter"/>
</dbReference>
<dbReference type="SUPFAM" id="SSF51316">
    <property type="entry name" value="Mss4-like"/>
    <property type="match status" value="1"/>
</dbReference>
<evidence type="ECO:0000256" key="3">
    <source>
        <dbReference type="ARBA" id="ARBA00022927"/>
    </source>
</evidence>
<dbReference type="GO" id="GO:0008270">
    <property type="term" value="F:zinc ion binding"/>
    <property type="evidence" value="ECO:0007669"/>
    <property type="project" value="TreeGrafter"/>
</dbReference>
<dbReference type="AlphaFoldDB" id="A0A8K0NQQ3"/>
<dbReference type="GO" id="GO:0005829">
    <property type="term" value="C:cytosol"/>
    <property type="evidence" value="ECO:0007669"/>
    <property type="project" value="TreeGrafter"/>
</dbReference>
<keyword evidence="1" id="KW-0813">Transport</keyword>
<accession>A0A8K0NQQ3</accession>
<dbReference type="EMBL" id="JABELV010000052">
    <property type="protein sequence ID" value="KAG7553573.1"/>
    <property type="molecule type" value="Genomic_DNA"/>
</dbReference>
<sequence>MVFENIGFTRNVKVEDKGQQKEGLKWLICAECDIGPLGWCYEGETEAWLSPSRLKYAT</sequence>
<evidence type="ECO:0000313" key="5">
    <source>
        <dbReference type="Proteomes" id="UP000812966"/>
    </source>
</evidence>
<dbReference type="Gene3D" id="2.170.150.10">
    <property type="entry name" value="Metal Binding Protein, Guanine Nucleotide Exchange Factor, Chain A"/>
    <property type="match status" value="1"/>
</dbReference>
<dbReference type="PANTHER" id="PTHR13276:SF0">
    <property type="entry name" value="GUANINE NUCLEOTIDE EXCHANGE FACTOR MSS4"/>
    <property type="match status" value="1"/>
</dbReference>